<evidence type="ECO:0000313" key="7">
    <source>
        <dbReference type="EMBL" id="GAA4456318.1"/>
    </source>
</evidence>
<feature type="transmembrane region" description="Helical" evidence="6">
    <location>
        <begin position="279"/>
        <end position="300"/>
    </location>
</feature>
<name>A0ABP8MX56_9BACT</name>
<comment type="caution">
    <text evidence="7">The sequence shown here is derived from an EMBL/GenBank/DDBJ whole genome shotgun (WGS) entry which is preliminary data.</text>
</comment>
<dbReference type="PANTHER" id="PTHR30250:SF11">
    <property type="entry name" value="O-ANTIGEN TRANSPORTER-RELATED"/>
    <property type="match status" value="1"/>
</dbReference>
<evidence type="ECO:0000256" key="1">
    <source>
        <dbReference type="ARBA" id="ARBA00004651"/>
    </source>
</evidence>
<comment type="subcellular location">
    <subcellularLocation>
        <location evidence="1">Cell membrane</location>
        <topology evidence="1">Multi-pass membrane protein</topology>
    </subcellularLocation>
</comment>
<dbReference type="RefSeq" id="WP_345244009.1">
    <property type="nucleotide sequence ID" value="NZ_BAABHD010000028.1"/>
</dbReference>
<feature type="transmembrane region" description="Helical" evidence="6">
    <location>
        <begin position="321"/>
        <end position="340"/>
    </location>
</feature>
<feature type="transmembrane region" description="Helical" evidence="6">
    <location>
        <begin position="360"/>
        <end position="378"/>
    </location>
</feature>
<protein>
    <submittedName>
        <fullName evidence="7">Oligosaccharide flippase family protein</fullName>
    </submittedName>
</protein>
<gene>
    <name evidence="7" type="ORF">GCM10023189_25330</name>
</gene>
<feature type="transmembrane region" description="Helical" evidence="6">
    <location>
        <begin position="88"/>
        <end position="107"/>
    </location>
</feature>
<reference evidence="8" key="1">
    <citation type="journal article" date="2019" name="Int. J. Syst. Evol. Microbiol.">
        <title>The Global Catalogue of Microorganisms (GCM) 10K type strain sequencing project: providing services to taxonomists for standard genome sequencing and annotation.</title>
        <authorList>
            <consortium name="The Broad Institute Genomics Platform"/>
            <consortium name="The Broad Institute Genome Sequencing Center for Infectious Disease"/>
            <person name="Wu L."/>
            <person name="Ma J."/>
        </authorList>
    </citation>
    <scope>NUCLEOTIDE SEQUENCE [LARGE SCALE GENOMIC DNA]</scope>
    <source>
        <strain evidence="8">JCM 17927</strain>
    </source>
</reference>
<sequence>MSVFKKLAGDTALYGVSTILGRMLNYALVPLHTYVFRRPGELSSNVEFYSYVAVLLVLYTLGLETAFFRFAARKPEDRPKVFSETLSIVLAISLVATTALILLAPQITQWLGYPGQELFVIWVALIVAIDAIMAIPFARLRVENKTKRFVKARLLNIFIVVGLNVFFLLFCRDIYNGKYLTSLQPVIRLIYYPEIGPGYIFLANLLANATYFVLLRDAFSGFRFRLNWPEARVLLLYAFPLMLTSLAGLVNNVTDRLALRHWLPESFYPHLTNKDVLGIYGNCYKLSVFMALAIQSFKFAADPFFFSQAEDKNAPDLLARVTKWFVIVCVLIWVGVSLNLDVLGLFLSPAYRQGLDVVPLLLLGNLFLGIYYNIAFWFKLSDKTAYGTFITVIGAIVTVVLNMTLIPVMGYMGCAVAFLVSSVIMTVICYFQGEKHYPVPYDIKSALGYIGSAGLLIYLAWQIQIENIWISLPYHMLLFLLYIGVMLVVERKTFQPVWVKLSGRLRKGEKGLGQNV</sequence>
<dbReference type="EMBL" id="BAABHD010000028">
    <property type="protein sequence ID" value="GAA4456318.1"/>
    <property type="molecule type" value="Genomic_DNA"/>
</dbReference>
<evidence type="ECO:0000256" key="3">
    <source>
        <dbReference type="ARBA" id="ARBA00022692"/>
    </source>
</evidence>
<keyword evidence="3 6" id="KW-0812">Transmembrane</keyword>
<feature type="transmembrane region" description="Helical" evidence="6">
    <location>
        <begin position="12"/>
        <end position="36"/>
    </location>
</feature>
<feature type="transmembrane region" description="Helical" evidence="6">
    <location>
        <begin position="409"/>
        <end position="431"/>
    </location>
</feature>
<dbReference type="InterPro" id="IPR050833">
    <property type="entry name" value="Poly_Biosynth_Transport"/>
</dbReference>
<proteinExistence type="predicted"/>
<keyword evidence="5 6" id="KW-0472">Membrane</keyword>
<organism evidence="7 8">
    <name type="scientific">Nibrella saemangeumensis</name>
    <dbReference type="NCBI Taxonomy" id="1084526"/>
    <lineage>
        <taxon>Bacteria</taxon>
        <taxon>Pseudomonadati</taxon>
        <taxon>Bacteroidota</taxon>
        <taxon>Cytophagia</taxon>
        <taxon>Cytophagales</taxon>
        <taxon>Spirosomataceae</taxon>
        <taxon>Nibrella</taxon>
    </lineage>
</organism>
<accession>A0ABP8MX56</accession>
<evidence type="ECO:0000256" key="2">
    <source>
        <dbReference type="ARBA" id="ARBA00022475"/>
    </source>
</evidence>
<keyword evidence="8" id="KW-1185">Reference proteome</keyword>
<evidence type="ECO:0000256" key="6">
    <source>
        <dbReference type="SAM" id="Phobius"/>
    </source>
</evidence>
<feature type="transmembrane region" description="Helical" evidence="6">
    <location>
        <begin position="154"/>
        <end position="175"/>
    </location>
</feature>
<feature type="transmembrane region" description="Helical" evidence="6">
    <location>
        <begin position="48"/>
        <end position="68"/>
    </location>
</feature>
<feature type="transmembrane region" description="Helical" evidence="6">
    <location>
        <begin position="385"/>
        <end position="403"/>
    </location>
</feature>
<feature type="transmembrane region" description="Helical" evidence="6">
    <location>
        <begin position="467"/>
        <end position="489"/>
    </location>
</feature>
<dbReference type="PANTHER" id="PTHR30250">
    <property type="entry name" value="PST FAMILY PREDICTED COLANIC ACID TRANSPORTER"/>
    <property type="match status" value="1"/>
</dbReference>
<evidence type="ECO:0000313" key="8">
    <source>
        <dbReference type="Proteomes" id="UP001501175"/>
    </source>
</evidence>
<feature type="transmembrane region" description="Helical" evidence="6">
    <location>
        <begin position="443"/>
        <end position="461"/>
    </location>
</feature>
<keyword evidence="4 6" id="KW-1133">Transmembrane helix</keyword>
<feature type="transmembrane region" description="Helical" evidence="6">
    <location>
        <begin position="119"/>
        <end position="142"/>
    </location>
</feature>
<keyword evidence="2" id="KW-1003">Cell membrane</keyword>
<feature type="transmembrane region" description="Helical" evidence="6">
    <location>
        <begin position="234"/>
        <end position="254"/>
    </location>
</feature>
<feature type="transmembrane region" description="Helical" evidence="6">
    <location>
        <begin position="195"/>
        <end position="214"/>
    </location>
</feature>
<evidence type="ECO:0000256" key="5">
    <source>
        <dbReference type="ARBA" id="ARBA00023136"/>
    </source>
</evidence>
<dbReference type="Proteomes" id="UP001501175">
    <property type="component" value="Unassembled WGS sequence"/>
</dbReference>
<evidence type="ECO:0000256" key="4">
    <source>
        <dbReference type="ARBA" id="ARBA00022989"/>
    </source>
</evidence>